<comment type="caution">
    <text evidence="6">The sequence shown here is derived from an EMBL/GenBank/DDBJ whole genome shotgun (WGS) entry which is preliminary data.</text>
</comment>
<dbReference type="SUPFAM" id="SSF52172">
    <property type="entry name" value="CheY-like"/>
    <property type="match status" value="1"/>
</dbReference>
<dbReference type="InterPro" id="IPR011006">
    <property type="entry name" value="CheY-like_superfamily"/>
</dbReference>
<evidence type="ECO:0000256" key="2">
    <source>
        <dbReference type="ARBA" id="ARBA00023015"/>
    </source>
</evidence>
<dbReference type="EMBL" id="JACIDS010000003">
    <property type="protein sequence ID" value="MBB3931224.1"/>
    <property type="molecule type" value="Genomic_DNA"/>
</dbReference>
<dbReference type="InterPro" id="IPR001789">
    <property type="entry name" value="Sig_transdc_resp-reg_receiver"/>
</dbReference>
<name>A0A840APC8_9HYPH</name>
<dbReference type="PANTHER" id="PTHR44591">
    <property type="entry name" value="STRESS RESPONSE REGULATOR PROTEIN 1"/>
    <property type="match status" value="1"/>
</dbReference>
<accession>A0A840APC8</accession>
<dbReference type="Proteomes" id="UP000553963">
    <property type="component" value="Unassembled WGS sequence"/>
</dbReference>
<sequence>MLPEPFATILLVEDEPLIRMATAVELEGAGFQVLQASDAAEAIAMLDREPSIRVIVTDIDMPGDMDGVRLAHTVRHRWPPVHIVVISGRRAPQASDLPEKAVFFAKPCRFTDLNRTLRSFVI</sequence>
<feature type="domain" description="Response regulatory" evidence="5">
    <location>
        <begin position="8"/>
        <end position="121"/>
    </location>
</feature>
<evidence type="ECO:0000313" key="6">
    <source>
        <dbReference type="EMBL" id="MBB3931224.1"/>
    </source>
</evidence>
<reference evidence="6 7" key="1">
    <citation type="submission" date="2020-08" db="EMBL/GenBank/DDBJ databases">
        <title>Genomic Encyclopedia of Type Strains, Phase IV (KMG-IV): sequencing the most valuable type-strain genomes for metagenomic binning, comparative biology and taxonomic classification.</title>
        <authorList>
            <person name="Goeker M."/>
        </authorList>
    </citation>
    <scope>NUCLEOTIDE SEQUENCE [LARGE SCALE GENOMIC DNA]</scope>
    <source>
        <strain evidence="6 7">DSM 25966</strain>
    </source>
</reference>
<dbReference type="AlphaFoldDB" id="A0A840APC8"/>
<dbReference type="SMART" id="SM00448">
    <property type="entry name" value="REC"/>
    <property type="match status" value="1"/>
</dbReference>
<feature type="modified residue" description="4-aspartylphosphate" evidence="4">
    <location>
        <position position="58"/>
    </location>
</feature>
<proteinExistence type="predicted"/>
<dbReference type="PANTHER" id="PTHR44591:SF3">
    <property type="entry name" value="RESPONSE REGULATORY DOMAIN-CONTAINING PROTEIN"/>
    <property type="match status" value="1"/>
</dbReference>
<keyword evidence="3" id="KW-0804">Transcription</keyword>
<keyword evidence="7" id="KW-1185">Reference proteome</keyword>
<evidence type="ECO:0000256" key="1">
    <source>
        <dbReference type="ARBA" id="ARBA00022553"/>
    </source>
</evidence>
<dbReference type="Pfam" id="PF00072">
    <property type="entry name" value="Response_reg"/>
    <property type="match status" value="1"/>
</dbReference>
<dbReference type="GO" id="GO:0000160">
    <property type="term" value="P:phosphorelay signal transduction system"/>
    <property type="evidence" value="ECO:0007669"/>
    <property type="project" value="InterPro"/>
</dbReference>
<dbReference type="PROSITE" id="PS50110">
    <property type="entry name" value="RESPONSE_REGULATORY"/>
    <property type="match status" value="1"/>
</dbReference>
<dbReference type="Gene3D" id="3.40.50.2300">
    <property type="match status" value="1"/>
</dbReference>
<evidence type="ECO:0000256" key="3">
    <source>
        <dbReference type="ARBA" id="ARBA00023163"/>
    </source>
</evidence>
<keyword evidence="2" id="KW-0805">Transcription regulation</keyword>
<evidence type="ECO:0000313" key="7">
    <source>
        <dbReference type="Proteomes" id="UP000553963"/>
    </source>
</evidence>
<keyword evidence="1 4" id="KW-0597">Phosphoprotein</keyword>
<organism evidence="6 7">
    <name type="scientific">Kaistia hirudinis</name>
    <dbReference type="NCBI Taxonomy" id="1293440"/>
    <lineage>
        <taxon>Bacteria</taxon>
        <taxon>Pseudomonadati</taxon>
        <taxon>Pseudomonadota</taxon>
        <taxon>Alphaproteobacteria</taxon>
        <taxon>Hyphomicrobiales</taxon>
        <taxon>Kaistiaceae</taxon>
        <taxon>Kaistia</taxon>
    </lineage>
</organism>
<dbReference type="InterPro" id="IPR050595">
    <property type="entry name" value="Bact_response_regulator"/>
</dbReference>
<dbReference type="RefSeq" id="WP_183398883.1">
    <property type="nucleotide sequence ID" value="NZ_JACIDS010000003.1"/>
</dbReference>
<evidence type="ECO:0000259" key="5">
    <source>
        <dbReference type="PROSITE" id="PS50110"/>
    </source>
</evidence>
<gene>
    <name evidence="6" type="ORF">GGR25_002274</name>
</gene>
<evidence type="ECO:0000256" key="4">
    <source>
        <dbReference type="PROSITE-ProRule" id="PRU00169"/>
    </source>
</evidence>
<protein>
    <submittedName>
        <fullName evidence="6">CheY-like chemotaxis protein</fullName>
    </submittedName>
</protein>